<dbReference type="GO" id="GO:0016020">
    <property type="term" value="C:membrane"/>
    <property type="evidence" value="ECO:0007669"/>
    <property type="project" value="UniProtKB-SubCell"/>
</dbReference>
<keyword evidence="4 6" id="KW-0472">Membrane</keyword>
<evidence type="ECO:0000256" key="1">
    <source>
        <dbReference type="ARBA" id="ARBA00004141"/>
    </source>
</evidence>
<feature type="transmembrane region" description="Helical" evidence="6">
    <location>
        <begin position="505"/>
        <end position="526"/>
    </location>
</feature>
<evidence type="ECO:0000256" key="3">
    <source>
        <dbReference type="ARBA" id="ARBA00022989"/>
    </source>
</evidence>
<dbReference type="PROSITE" id="PS50850">
    <property type="entry name" value="MFS"/>
    <property type="match status" value="1"/>
</dbReference>
<feature type="compositionally biased region" description="Low complexity" evidence="5">
    <location>
        <begin position="627"/>
        <end position="637"/>
    </location>
</feature>
<evidence type="ECO:0000313" key="8">
    <source>
        <dbReference type="EMBL" id="KAK8788256.1"/>
    </source>
</evidence>
<dbReference type="InterPro" id="IPR005829">
    <property type="entry name" value="Sugar_transporter_CS"/>
</dbReference>
<name>A0AAQ4FMB9_AMBAM</name>
<feature type="region of interest" description="Disordered" evidence="5">
    <location>
        <begin position="554"/>
        <end position="665"/>
    </location>
</feature>
<feature type="domain" description="Major facilitator superfamily (MFS) profile" evidence="7">
    <location>
        <begin position="51"/>
        <end position="534"/>
    </location>
</feature>
<keyword evidence="9" id="KW-1185">Reference proteome</keyword>
<dbReference type="InterPro" id="IPR011701">
    <property type="entry name" value="MFS"/>
</dbReference>
<feature type="transmembrane region" description="Helical" evidence="6">
    <location>
        <begin position="416"/>
        <end position="436"/>
    </location>
</feature>
<gene>
    <name evidence="8" type="ORF">V5799_021968</name>
</gene>
<feature type="transmembrane region" description="Helical" evidence="6">
    <location>
        <begin position="389"/>
        <end position="409"/>
    </location>
</feature>
<dbReference type="PROSITE" id="PS00216">
    <property type="entry name" value="SUGAR_TRANSPORT_1"/>
    <property type="match status" value="1"/>
</dbReference>
<feature type="transmembrane region" description="Helical" evidence="6">
    <location>
        <begin position="185"/>
        <end position="202"/>
    </location>
</feature>
<sequence length="665" mass="72336">MKPKSDGSPDVSPKSGTLLEGCVGTESHTIIQENVYVILGHGRLQQSALLCTILSLILLLMHAFAYRLIGRPVDHWCQPPPDFRDWPVLQWKNVAIPVLADGSFSECTVYSPPVPDDSQEERRVVPCDRWDYDTTDIGNSVVSMWDLVCQHRWLYYISSSVYMLGSLCLVPVAGIMADRVGRRPVILVSAATMLLATMAAGSTQAFGVFLMARFVISATASATNVLNFIVLYEVTGNEHRALYILLANSVGTTVTPALYAALSLLHPSWRLSQALLVAATAIVLAWCYSLEESPVWQLAKWRVRQAESTMLQAARSHGVDMAKAGATFKALKRQLEKRETASGTGTGGSERMFLAASFRRRAMSIFLSWFAVIFAYYGSRTGRMSLESYWEVSAHVFKILILIAVYYSMKNRGQRVTLSALLALLFVCSAFQTVSYEMKWGIAMPMSTLMVLCTTSAALCVNYGYTAEVFPTPIRSIGFCVSYSFGRAGVLLVTLIEAFAEDKRIIAFNTVMMVLSIVSGVAVQWLPEVFSHRKKDTDPGASDAEQRKEALKACLNPLQASPKKGKLNKSHRHRMSKRVPISAGASAAGSAATSGATSPASGGSPQQRTGSPPRKSRSPAKNYGPASSSRQVTSSPSRYTGSPQKTSASPSLEAGSPSPKTESHS</sequence>
<dbReference type="SUPFAM" id="SSF103473">
    <property type="entry name" value="MFS general substrate transporter"/>
    <property type="match status" value="1"/>
</dbReference>
<evidence type="ECO:0000256" key="6">
    <source>
        <dbReference type="SAM" id="Phobius"/>
    </source>
</evidence>
<dbReference type="InterPro" id="IPR020846">
    <property type="entry name" value="MFS_dom"/>
</dbReference>
<feature type="transmembrane region" description="Helical" evidence="6">
    <location>
        <begin position="242"/>
        <end position="265"/>
    </location>
</feature>
<feature type="transmembrane region" description="Helical" evidence="6">
    <location>
        <begin position="477"/>
        <end position="499"/>
    </location>
</feature>
<evidence type="ECO:0000256" key="4">
    <source>
        <dbReference type="ARBA" id="ARBA00023136"/>
    </source>
</evidence>
<protein>
    <recommendedName>
        <fullName evidence="7">Major facilitator superfamily (MFS) profile domain-containing protein</fullName>
    </recommendedName>
</protein>
<feature type="transmembrane region" description="Helical" evidence="6">
    <location>
        <begin position="153"/>
        <end position="173"/>
    </location>
</feature>
<feature type="transmembrane region" description="Helical" evidence="6">
    <location>
        <begin position="442"/>
        <end position="465"/>
    </location>
</feature>
<dbReference type="PANTHER" id="PTHR24064">
    <property type="entry name" value="SOLUTE CARRIER FAMILY 22 MEMBER"/>
    <property type="match status" value="1"/>
</dbReference>
<dbReference type="GO" id="GO:0022857">
    <property type="term" value="F:transmembrane transporter activity"/>
    <property type="evidence" value="ECO:0007669"/>
    <property type="project" value="InterPro"/>
</dbReference>
<proteinExistence type="predicted"/>
<evidence type="ECO:0000259" key="7">
    <source>
        <dbReference type="PROSITE" id="PS50850"/>
    </source>
</evidence>
<feature type="transmembrane region" description="Helical" evidence="6">
    <location>
        <begin position="361"/>
        <end position="377"/>
    </location>
</feature>
<comment type="subcellular location">
    <subcellularLocation>
        <location evidence="1">Membrane</location>
        <topology evidence="1">Multi-pass membrane protein</topology>
    </subcellularLocation>
</comment>
<keyword evidence="3 6" id="KW-1133">Transmembrane helix</keyword>
<feature type="compositionally biased region" description="Low complexity" evidence="5">
    <location>
        <begin position="582"/>
        <end position="605"/>
    </location>
</feature>
<keyword evidence="2 6" id="KW-0812">Transmembrane</keyword>
<dbReference type="AlphaFoldDB" id="A0AAQ4FMB9"/>
<dbReference type="Gene3D" id="1.20.1250.20">
    <property type="entry name" value="MFS general substrate transporter like domains"/>
    <property type="match status" value="1"/>
</dbReference>
<evidence type="ECO:0000256" key="2">
    <source>
        <dbReference type="ARBA" id="ARBA00022692"/>
    </source>
</evidence>
<reference evidence="8 9" key="1">
    <citation type="journal article" date="2023" name="Arcadia Sci">
        <title>De novo assembly of a long-read Amblyomma americanum tick genome.</title>
        <authorList>
            <person name="Chou S."/>
            <person name="Poskanzer K.E."/>
            <person name="Rollins M."/>
            <person name="Thuy-Boun P.S."/>
        </authorList>
    </citation>
    <scope>NUCLEOTIDE SEQUENCE [LARGE SCALE GENOMIC DNA]</scope>
    <source>
        <strain evidence="8">F_SG_1</strain>
        <tissue evidence="8">Salivary glands</tissue>
    </source>
</reference>
<organism evidence="8 9">
    <name type="scientific">Amblyomma americanum</name>
    <name type="common">Lone star tick</name>
    <dbReference type="NCBI Taxonomy" id="6943"/>
    <lineage>
        <taxon>Eukaryota</taxon>
        <taxon>Metazoa</taxon>
        <taxon>Ecdysozoa</taxon>
        <taxon>Arthropoda</taxon>
        <taxon>Chelicerata</taxon>
        <taxon>Arachnida</taxon>
        <taxon>Acari</taxon>
        <taxon>Parasitiformes</taxon>
        <taxon>Ixodida</taxon>
        <taxon>Ixodoidea</taxon>
        <taxon>Ixodidae</taxon>
        <taxon>Amblyomminae</taxon>
        <taxon>Amblyomma</taxon>
    </lineage>
</organism>
<dbReference type="Pfam" id="PF07690">
    <property type="entry name" value="MFS_1"/>
    <property type="match status" value="1"/>
</dbReference>
<evidence type="ECO:0000256" key="5">
    <source>
        <dbReference type="SAM" id="MobiDB-lite"/>
    </source>
</evidence>
<feature type="compositionally biased region" description="Polar residues" evidence="5">
    <location>
        <begin position="638"/>
        <end position="650"/>
    </location>
</feature>
<accession>A0AAQ4FMB9</accession>
<feature type="compositionally biased region" description="Basic residues" evidence="5">
    <location>
        <begin position="563"/>
        <end position="577"/>
    </location>
</feature>
<dbReference type="Proteomes" id="UP001321473">
    <property type="component" value="Unassembled WGS sequence"/>
</dbReference>
<evidence type="ECO:0000313" key="9">
    <source>
        <dbReference type="Proteomes" id="UP001321473"/>
    </source>
</evidence>
<dbReference type="EMBL" id="JARKHS020001020">
    <property type="protein sequence ID" value="KAK8788256.1"/>
    <property type="molecule type" value="Genomic_DNA"/>
</dbReference>
<feature type="transmembrane region" description="Helical" evidence="6">
    <location>
        <begin position="271"/>
        <end position="290"/>
    </location>
</feature>
<feature type="transmembrane region" description="Helical" evidence="6">
    <location>
        <begin position="48"/>
        <end position="69"/>
    </location>
</feature>
<feature type="transmembrane region" description="Helical" evidence="6">
    <location>
        <begin position="208"/>
        <end position="230"/>
    </location>
</feature>
<comment type="caution">
    <text evidence="8">The sequence shown here is derived from an EMBL/GenBank/DDBJ whole genome shotgun (WGS) entry which is preliminary data.</text>
</comment>
<dbReference type="InterPro" id="IPR036259">
    <property type="entry name" value="MFS_trans_sf"/>
</dbReference>